<dbReference type="AlphaFoldDB" id="A0AAN9ALU4"/>
<name>A0AAN9ALU4_9CAEN</name>
<evidence type="ECO:0000256" key="1">
    <source>
        <dbReference type="SAM" id="MobiDB-lite"/>
    </source>
</evidence>
<keyword evidence="4" id="KW-1185">Reference proteome</keyword>
<feature type="region of interest" description="Disordered" evidence="1">
    <location>
        <begin position="94"/>
        <end position="165"/>
    </location>
</feature>
<comment type="caution">
    <text evidence="3">The sequence shown here is derived from an EMBL/GenBank/DDBJ whole genome shotgun (WGS) entry which is preliminary data.</text>
</comment>
<evidence type="ECO:0000313" key="4">
    <source>
        <dbReference type="Proteomes" id="UP001374579"/>
    </source>
</evidence>
<reference evidence="3 4" key="1">
    <citation type="submission" date="2024-02" db="EMBL/GenBank/DDBJ databases">
        <title>Chromosome-scale genome assembly of the rough periwinkle Littorina saxatilis.</title>
        <authorList>
            <person name="De Jode A."/>
            <person name="Faria R."/>
            <person name="Formenti G."/>
            <person name="Sims Y."/>
            <person name="Smith T.P."/>
            <person name="Tracey A."/>
            <person name="Wood J.M.D."/>
            <person name="Zagrodzka Z.B."/>
            <person name="Johannesson K."/>
            <person name="Butlin R.K."/>
            <person name="Leder E.H."/>
        </authorList>
    </citation>
    <scope>NUCLEOTIDE SEQUENCE [LARGE SCALE GENOMIC DNA]</scope>
    <source>
        <strain evidence="3">Snail1</strain>
        <tissue evidence="3">Muscle</tissue>
    </source>
</reference>
<gene>
    <name evidence="3" type="ORF">V1264_024770</name>
</gene>
<feature type="transmembrane region" description="Helical" evidence="2">
    <location>
        <begin position="39"/>
        <end position="65"/>
    </location>
</feature>
<dbReference type="EMBL" id="JBAMIC010002452">
    <property type="protein sequence ID" value="KAK7089247.1"/>
    <property type="molecule type" value="Genomic_DNA"/>
</dbReference>
<sequence length="165" mass="18287">MMHCVVLFTSTHVASAPKPNQDHSENPEIPKKNEGLKDSTIAAIGAVSTSVVFNVIIVLIVFCLIRKRRRRSMSLRPLPSRLSVRRREMSYWSLRSFPPKPSNPSFASSHSYLDLLDDSQPSTPKTLQNRQGAARSPDTPAAPSSSWQTNDPDVDEDGYLRPAAS</sequence>
<accession>A0AAN9ALU4</accession>
<keyword evidence="2" id="KW-0812">Transmembrane</keyword>
<feature type="compositionally biased region" description="Polar residues" evidence="1">
    <location>
        <begin position="142"/>
        <end position="151"/>
    </location>
</feature>
<dbReference type="Proteomes" id="UP001374579">
    <property type="component" value="Unassembled WGS sequence"/>
</dbReference>
<keyword evidence="2" id="KW-1133">Transmembrane helix</keyword>
<evidence type="ECO:0000313" key="3">
    <source>
        <dbReference type="EMBL" id="KAK7089247.1"/>
    </source>
</evidence>
<proteinExistence type="predicted"/>
<organism evidence="3 4">
    <name type="scientific">Littorina saxatilis</name>
    <dbReference type="NCBI Taxonomy" id="31220"/>
    <lineage>
        <taxon>Eukaryota</taxon>
        <taxon>Metazoa</taxon>
        <taxon>Spiralia</taxon>
        <taxon>Lophotrochozoa</taxon>
        <taxon>Mollusca</taxon>
        <taxon>Gastropoda</taxon>
        <taxon>Caenogastropoda</taxon>
        <taxon>Littorinimorpha</taxon>
        <taxon>Littorinoidea</taxon>
        <taxon>Littorinidae</taxon>
        <taxon>Littorina</taxon>
    </lineage>
</organism>
<keyword evidence="2" id="KW-0472">Membrane</keyword>
<evidence type="ECO:0000256" key="2">
    <source>
        <dbReference type="SAM" id="Phobius"/>
    </source>
</evidence>
<protein>
    <submittedName>
        <fullName evidence="3">Uncharacterized protein</fullName>
    </submittedName>
</protein>
<feature type="compositionally biased region" description="Polar residues" evidence="1">
    <location>
        <begin position="119"/>
        <end position="131"/>
    </location>
</feature>